<name>A0A1G4XVV3_9ACTN</name>
<feature type="transmembrane region" description="Helical" evidence="5">
    <location>
        <begin position="370"/>
        <end position="393"/>
    </location>
</feature>
<dbReference type="InterPro" id="IPR011701">
    <property type="entry name" value="MFS"/>
</dbReference>
<feature type="transmembrane region" description="Helical" evidence="5">
    <location>
        <begin position="284"/>
        <end position="303"/>
    </location>
</feature>
<reference evidence="8" key="1">
    <citation type="submission" date="2016-10" db="EMBL/GenBank/DDBJ databases">
        <authorList>
            <person name="Varghese N."/>
            <person name="Submissions S."/>
        </authorList>
    </citation>
    <scope>NUCLEOTIDE SEQUENCE [LARGE SCALE GENOMIC DNA]</scope>
    <source>
        <strain evidence="8">DSM 45722</strain>
    </source>
</reference>
<dbReference type="Gene3D" id="1.20.1250.20">
    <property type="entry name" value="MFS general substrate transporter like domains"/>
    <property type="match status" value="2"/>
</dbReference>
<gene>
    <name evidence="7" type="ORF">SAMN03159343_1568</name>
</gene>
<evidence type="ECO:0000313" key="8">
    <source>
        <dbReference type="Proteomes" id="UP000198981"/>
    </source>
</evidence>
<feature type="transmembrane region" description="Helical" evidence="5">
    <location>
        <begin position="218"/>
        <end position="239"/>
    </location>
</feature>
<dbReference type="GO" id="GO:0022857">
    <property type="term" value="F:transmembrane transporter activity"/>
    <property type="evidence" value="ECO:0007669"/>
    <property type="project" value="InterPro"/>
</dbReference>
<feature type="transmembrane region" description="Helical" evidence="5">
    <location>
        <begin position="172"/>
        <end position="194"/>
    </location>
</feature>
<keyword evidence="8" id="KW-1185">Reference proteome</keyword>
<evidence type="ECO:0000256" key="2">
    <source>
        <dbReference type="ARBA" id="ARBA00022692"/>
    </source>
</evidence>
<feature type="transmembrane region" description="Helical" evidence="5">
    <location>
        <begin position="109"/>
        <end position="131"/>
    </location>
</feature>
<dbReference type="PROSITE" id="PS50850">
    <property type="entry name" value="MFS"/>
    <property type="match status" value="1"/>
</dbReference>
<dbReference type="SUPFAM" id="SSF103473">
    <property type="entry name" value="MFS general substrate transporter"/>
    <property type="match status" value="1"/>
</dbReference>
<dbReference type="RefSeq" id="WP_092801922.1">
    <property type="nucleotide sequence ID" value="NZ_FMUH01000002.1"/>
</dbReference>
<dbReference type="CDD" id="cd17339">
    <property type="entry name" value="MFS_NIMT_CynX_like"/>
    <property type="match status" value="1"/>
</dbReference>
<feature type="transmembrane region" description="Helical" evidence="5">
    <location>
        <begin position="143"/>
        <end position="166"/>
    </location>
</feature>
<feature type="transmembrane region" description="Helical" evidence="5">
    <location>
        <begin position="251"/>
        <end position="272"/>
    </location>
</feature>
<evidence type="ECO:0000313" key="7">
    <source>
        <dbReference type="EMBL" id="SCX45326.1"/>
    </source>
</evidence>
<dbReference type="InterPro" id="IPR020846">
    <property type="entry name" value="MFS_dom"/>
</dbReference>
<dbReference type="InterPro" id="IPR052524">
    <property type="entry name" value="MFS_Cyanate_Porter"/>
</dbReference>
<feature type="transmembrane region" description="Helical" evidence="5">
    <location>
        <begin position="16"/>
        <end position="34"/>
    </location>
</feature>
<sequence>MTTAAPAPAGSTRRGLVLVAVAIVLTGFNLRTAVNGVGPVLQEIETGLGISSGAAGLITTMPLLCFAAIGFAGPPLAARFRDGHVLAAALLVMAVGVVGRAVAPSFWLFLLGTVATMVGGALGNVLLPGIVKHWFPHRTGLMVGAYSTTMAIGGAVASTATAPIAASVGADGWRWALGVWAVFAVLAVAPWLLVPRRAGGTSGPAPAVRLRALVRSSLAWQLAIFFGLQAMQAYVIVGWTAQYLRDEGMSAAAAGVLVGVNALIVIPLNALVPSGAVRQSWQRPMLVGFMACYLAGWTGLLLAPLTLTWLWMSLLGVGMGTFAMVLSLLGLRARTPETVNALSTVVQGWGYAIAAAGPVLVGLLRGLTGGYTGMFVLVYAGVAGLFVTGWLVCADRQVDDEVPGLQGPDGARGTQVEAAGVEAPVVVDTTRG</sequence>
<dbReference type="GO" id="GO:0005886">
    <property type="term" value="C:plasma membrane"/>
    <property type="evidence" value="ECO:0007669"/>
    <property type="project" value="UniProtKB-SubCell"/>
</dbReference>
<dbReference type="Proteomes" id="UP000198981">
    <property type="component" value="Unassembled WGS sequence"/>
</dbReference>
<keyword evidence="4 5" id="KW-0472">Membrane</keyword>
<feature type="transmembrane region" description="Helical" evidence="5">
    <location>
        <begin position="341"/>
        <end position="364"/>
    </location>
</feature>
<dbReference type="EMBL" id="FMUH01000002">
    <property type="protein sequence ID" value="SCX45326.1"/>
    <property type="molecule type" value="Genomic_DNA"/>
</dbReference>
<feature type="transmembrane region" description="Helical" evidence="5">
    <location>
        <begin position="85"/>
        <end position="103"/>
    </location>
</feature>
<dbReference type="InterPro" id="IPR036259">
    <property type="entry name" value="MFS_trans_sf"/>
</dbReference>
<dbReference type="PANTHER" id="PTHR23523">
    <property type="match status" value="1"/>
</dbReference>
<dbReference type="PANTHER" id="PTHR23523:SF2">
    <property type="entry name" value="2-NITROIMIDAZOLE TRANSPORTER"/>
    <property type="match status" value="1"/>
</dbReference>
<dbReference type="Pfam" id="PF07690">
    <property type="entry name" value="MFS_1"/>
    <property type="match status" value="1"/>
</dbReference>
<keyword evidence="3 5" id="KW-1133">Transmembrane helix</keyword>
<feature type="transmembrane region" description="Helical" evidence="5">
    <location>
        <begin position="54"/>
        <end position="73"/>
    </location>
</feature>
<evidence type="ECO:0000256" key="3">
    <source>
        <dbReference type="ARBA" id="ARBA00022989"/>
    </source>
</evidence>
<keyword evidence="2 5" id="KW-0812">Transmembrane</keyword>
<dbReference type="AlphaFoldDB" id="A0A1G4XVV3"/>
<evidence type="ECO:0000256" key="4">
    <source>
        <dbReference type="ARBA" id="ARBA00023136"/>
    </source>
</evidence>
<dbReference type="STRING" id="1960309.SAMN03159343_1568"/>
<dbReference type="OrthoDB" id="5317164at2"/>
<accession>A0A1G4XVV3</accession>
<protein>
    <submittedName>
        <fullName evidence="7">MFS transporter, CP family, cyanate transporter</fullName>
    </submittedName>
</protein>
<evidence type="ECO:0000259" key="6">
    <source>
        <dbReference type="PROSITE" id="PS50850"/>
    </source>
</evidence>
<comment type="subcellular location">
    <subcellularLocation>
        <location evidence="1">Cell membrane</location>
        <topology evidence="1">Multi-pass membrane protein</topology>
    </subcellularLocation>
</comment>
<evidence type="ECO:0000256" key="1">
    <source>
        <dbReference type="ARBA" id="ARBA00004651"/>
    </source>
</evidence>
<organism evidence="7 8">
    <name type="scientific">Klenkia marina</name>
    <dbReference type="NCBI Taxonomy" id="1960309"/>
    <lineage>
        <taxon>Bacteria</taxon>
        <taxon>Bacillati</taxon>
        <taxon>Actinomycetota</taxon>
        <taxon>Actinomycetes</taxon>
        <taxon>Geodermatophilales</taxon>
        <taxon>Geodermatophilaceae</taxon>
        <taxon>Klenkia</taxon>
    </lineage>
</organism>
<feature type="domain" description="Major facilitator superfamily (MFS) profile" evidence="6">
    <location>
        <begin position="15"/>
        <end position="396"/>
    </location>
</feature>
<evidence type="ECO:0000256" key="5">
    <source>
        <dbReference type="SAM" id="Phobius"/>
    </source>
</evidence>
<feature type="transmembrane region" description="Helical" evidence="5">
    <location>
        <begin position="309"/>
        <end position="329"/>
    </location>
</feature>
<proteinExistence type="predicted"/>